<reference evidence="5 6" key="1">
    <citation type="submission" date="2019-07" db="EMBL/GenBank/DDBJ databases">
        <title>Hymenobacter sp. straun FUR1 Genome sequencing and assembly.</title>
        <authorList>
            <person name="Chhetri G."/>
        </authorList>
    </citation>
    <scope>NUCLEOTIDE SEQUENCE [LARGE SCALE GENOMIC DNA]</scope>
    <source>
        <strain evidence="5 6">Fur1</strain>
    </source>
</reference>
<gene>
    <name evidence="5" type="ORF">FNT36_22165</name>
</gene>
<dbReference type="GO" id="GO:0006310">
    <property type="term" value="P:DNA recombination"/>
    <property type="evidence" value="ECO:0007669"/>
    <property type="project" value="UniProtKB-KW"/>
</dbReference>
<comment type="similarity">
    <text evidence="1">Belongs to the 'phage' integrase family.</text>
</comment>
<keyword evidence="6" id="KW-1185">Reference proteome</keyword>
<dbReference type="InterPro" id="IPR002104">
    <property type="entry name" value="Integrase_catalytic"/>
</dbReference>
<dbReference type="Gene3D" id="1.10.150.130">
    <property type="match status" value="1"/>
</dbReference>
<keyword evidence="3" id="KW-0233">DNA recombination</keyword>
<accession>A0A558BMY1</accession>
<evidence type="ECO:0000259" key="4">
    <source>
        <dbReference type="PROSITE" id="PS51898"/>
    </source>
</evidence>
<dbReference type="PROSITE" id="PS51898">
    <property type="entry name" value="TYR_RECOMBINASE"/>
    <property type="match status" value="1"/>
</dbReference>
<dbReference type="InterPro" id="IPR013762">
    <property type="entry name" value="Integrase-like_cat_sf"/>
</dbReference>
<dbReference type="Pfam" id="PF00589">
    <property type="entry name" value="Phage_integrase"/>
    <property type="match status" value="1"/>
</dbReference>
<dbReference type="InterPro" id="IPR025269">
    <property type="entry name" value="SAM-like_dom"/>
</dbReference>
<dbReference type="AlphaFoldDB" id="A0A558BMY1"/>
<dbReference type="PANTHER" id="PTHR30349">
    <property type="entry name" value="PHAGE INTEGRASE-RELATED"/>
    <property type="match status" value="1"/>
</dbReference>
<evidence type="ECO:0000256" key="1">
    <source>
        <dbReference type="ARBA" id="ARBA00008857"/>
    </source>
</evidence>
<dbReference type="GO" id="GO:0003677">
    <property type="term" value="F:DNA binding"/>
    <property type="evidence" value="ECO:0007669"/>
    <property type="project" value="UniProtKB-KW"/>
</dbReference>
<dbReference type="Gene3D" id="1.10.443.10">
    <property type="entry name" value="Intergrase catalytic core"/>
    <property type="match status" value="1"/>
</dbReference>
<dbReference type="Pfam" id="PF17293">
    <property type="entry name" value="Arm-DNA-bind_5"/>
    <property type="match status" value="1"/>
</dbReference>
<evidence type="ECO:0000313" key="5">
    <source>
        <dbReference type="EMBL" id="TVT37867.1"/>
    </source>
</evidence>
<dbReference type="RefSeq" id="WP_144852300.1">
    <property type="nucleotide sequence ID" value="NZ_VMRJ01000006.1"/>
</dbReference>
<dbReference type="EMBL" id="VMRJ01000006">
    <property type="protein sequence ID" value="TVT37867.1"/>
    <property type="molecule type" value="Genomic_DNA"/>
</dbReference>
<dbReference type="PANTHER" id="PTHR30349:SF64">
    <property type="entry name" value="PROPHAGE INTEGRASE INTD-RELATED"/>
    <property type="match status" value="1"/>
</dbReference>
<keyword evidence="2" id="KW-0238">DNA-binding</keyword>
<dbReference type="Pfam" id="PF13102">
    <property type="entry name" value="Phage_int_SAM_5"/>
    <property type="match status" value="1"/>
</dbReference>
<dbReference type="GO" id="GO:0015074">
    <property type="term" value="P:DNA integration"/>
    <property type="evidence" value="ECO:0007669"/>
    <property type="project" value="InterPro"/>
</dbReference>
<name>A0A558BMY1_9BACT</name>
<dbReference type="OrthoDB" id="1822491at2"/>
<comment type="caution">
    <text evidence="5">The sequence shown here is derived from an EMBL/GenBank/DDBJ whole genome shotgun (WGS) entry which is preliminary data.</text>
</comment>
<dbReference type="InterPro" id="IPR035386">
    <property type="entry name" value="Arm-DNA-bind_5"/>
</dbReference>
<evidence type="ECO:0000256" key="2">
    <source>
        <dbReference type="ARBA" id="ARBA00023125"/>
    </source>
</evidence>
<evidence type="ECO:0000313" key="6">
    <source>
        <dbReference type="Proteomes" id="UP000317624"/>
    </source>
</evidence>
<dbReference type="InterPro" id="IPR010998">
    <property type="entry name" value="Integrase_recombinase_N"/>
</dbReference>
<protein>
    <submittedName>
        <fullName evidence="5">Site-specific integrase</fullName>
    </submittedName>
</protein>
<dbReference type="InterPro" id="IPR011010">
    <property type="entry name" value="DNA_brk_join_enz"/>
</dbReference>
<dbReference type="InterPro" id="IPR050090">
    <property type="entry name" value="Tyrosine_recombinase_XerCD"/>
</dbReference>
<dbReference type="SUPFAM" id="SSF56349">
    <property type="entry name" value="DNA breaking-rejoining enzymes"/>
    <property type="match status" value="1"/>
</dbReference>
<organism evidence="5 6">
    <name type="scientific">Hymenobacter setariae</name>
    <dbReference type="NCBI Taxonomy" id="2594794"/>
    <lineage>
        <taxon>Bacteria</taxon>
        <taxon>Pseudomonadati</taxon>
        <taxon>Bacteroidota</taxon>
        <taxon>Cytophagia</taxon>
        <taxon>Cytophagales</taxon>
        <taxon>Hymenobacteraceae</taxon>
        <taxon>Hymenobacter</taxon>
    </lineage>
</organism>
<feature type="domain" description="Tyr recombinase" evidence="4">
    <location>
        <begin position="212"/>
        <end position="402"/>
    </location>
</feature>
<sequence length="405" mass="47491">MQTTVKAVLYTSKTLKSGEHPILLRLTRDRKQLKIGLGINCQAEDWDTKANRPKRKHPLYLEIKRAIDKAEQEAEKAILDFENNNKPYTLETVKAKLGKIQTRETVFGYFDQWVARLRATDRLGYADIFYATKKSLMAYRNEKDFGFSEVNHAFLTRWEEYHLQRGTKPNAFFVYLRTFKTLINNARKEEVVADDYDPYKGVSFAKFRRIETTRRAISKAELQRIKDLDLTGNPAQEQARRYFLFSFYCRGINFVDMAYLRWKDFRDERIFYTRRKTKENFNVNVLAPAQEILDYYRNLARNATSLYIFPILSDFHQTEQQRDHRVQKVLRQTNRSLKELAVLAQVETPLTTYVARHSFATVLKQSGVPIAQISEMMGHDSEATTRIYLKGFDNEVLDAASHALL</sequence>
<dbReference type="Proteomes" id="UP000317624">
    <property type="component" value="Unassembled WGS sequence"/>
</dbReference>
<evidence type="ECO:0000256" key="3">
    <source>
        <dbReference type="ARBA" id="ARBA00023172"/>
    </source>
</evidence>
<proteinExistence type="inferred from homology"/>
<dbReference type="CDD" id="cd01185">
    <property type="entry name" value="INTN1_C_like"/>
    <property type="match status" value="1"/>
</dbReference>